<name>A0ABQ7A581_BRACR</name>
<comment type="caution">
    <text evidence="2">The sequence shown here is derived from an EMBL/GenBank/DDBJ whole genome shotgun (WGS) entry which is preliminary data.</text>
</comment>
<dbReference type="Pfam" id="PF00197">
    <property type="entry name" value="Kunitz_legume"/>
    <property type="match status" value="1"/>
</dbReference>
<evidence type="ECO:0000313" key="2">
    <source>
        <dbReference type="EMBL" id="KAF3492775.1"/>
    </source>
</evidence>
<keyword evidence="3" id="KW-1185">Reference proteome</keyword>
<dbReference type="InterPro" id="IPR002160">
    <property type="entry name" value="Prot_inh_Kunz-lg"/>
</dbReference>
<evidence type="ECO:0000256" key="1">
    <source>
        <dbReference type="SAM" id="MobiDB-lite"/>
    </source>
</evidence>
<dbReference type="InterPro" id="IPR011065">
    <property type="entry name" value="Kunitz_inhibitor_STI-like_sf"/>
</dbReference>
<feature type="region of interest" description="Disordered" evidence="1">
    <location>
        <begin position="197"/>
        <end position="217"/>
    </location>
</feature>
<feature type="compositionally biased region" description="Low complexity" evidence="1">
    <location>
        <begin position="206"/>
        <end position="217"/>
    </location>
</feature>
<gene>
    <name evidence="2" type="ORF">DY000_02055224</name>
</gene>
<accession>A0ABQ7A581</accession>
<dbReference type="Proteomes" id="UP000266723">
    <property type="component" value="Unassembled WGS sequence"/>
</dbReference>
<dbReference type="SUPFAM" id="SSF50386">
    <property type="entry name" value="STI-like"/>
    <property type="match status" value="1"/>
</dbReference>
<feature type="compositionally biased region" description="Low complexity" evidence="1">
    <location>
        <begin position="306"/>
        <end position="315"/>
    </location>
</feature>
<reference evidence="2 3" key="1">
    <citation type="journal article" date="2020" name="BMC Genomics">
        <title>Intraspecific diversification of the crop wild relative Brassica cretica Lam. using demographic model selection.</title>
        <authorList>
            <person name="Kioukis A."/>
            <person name="Michalopoulou V.A."/>
            <person name="Briers L."/>
            <person name="Pirintsos S."/>
            <person name="Studholme D.J."/>
            <person name="Pavlidis P."/>
            <person name="Sarris P.F."/>
        </authorList>
    </citation>
    <scope>NUCLEOTIDE SEQUENCE [LARGE SCALE GENOMIC DNA]</scope>
    <source>
        <strain evidence="3">cv. PFS-1207/04</strain>
    </source>
</reference>
<evidence type="ECO:0000313" key="3">
    <source>
        <dbReference type="Proteomes" id="UP000266723"/>
    </source>
</evidence>
<organism evidence="2 3">
    <name type="scientific">Brassica cretica</name>
    <name type="common">Mustard</name>
    <dbReference type="NCBI Taxonomy" id="69181"/>
    <lineage>
        <taxon>Eukaryota</taxon>
        <taxon>Viridiplantae</taxon>
        <taxon>Streptophyta</taxon>
        <taxon>Embryophyta</taxon>
        <taxon>Tracheophyta</taxon>
        <taxon>Spermatophyta</taxon>
        <taxon>Magnoliopsida</taxon>
        <taxon>eudicotyledons</taxon>
        <taxon>Gunneridae</taxon>
        <taxon>Pentapetalae</taxon>
        <taxon>rosids</taxon>
        <taxon>malvids</taxon>
        <taxon>Brassicales</taxon>
        <taxon>Brassicaceae</taxon>
        <taxon>Brassiceae</taxon>
        <taxon>Brassica</taxon>
    </lineage>
</organism>
<dbReference type="EMBL" id="QGKV02002055">
    <property type="protein sequence ID" value="KAF3492775.1"/>
    <property type="molecule type" value="Genomic_DNA"/>
</dbReference>
<sequence>MITGIPVTFSNWKSKVGFVPESGNLNIQMDTNDTTCGVPIYWLISTDDMDDGTSYVTGGPKPESGEDLSKSFFKIKKAGENLSGNTLRLNKPHKTHCLWDTCWALISPCLFLSLSRNASSCWVSFSTTPPLSPLLSRESDDSVISPRRLSSKIISRRPNQSKMRPPPVARSPSNLSATLCLYLLDASVISPPHLSSKIISPQSNQSRMRPPRVSRSPSKFSATLWDDLLDASMISSPNLSSKIISPRRLTSMKKAFASVSEIQNERCSDEETNVECIDYVVDSASSKCPEADSADDDEATNRPPGAKAAKASSKKTMGDGKDHSKFQTIWSIKKEDLALKEKLSKIKLLETLIAKQGPLADYEETLKQKLITELMQ</sequence>
<protein>
    <submittedName>
        <fullName evidence="2">Uncharacterized protein</fullName>
    </submittedName>
</protein>
<dbReference type="Gene3D" id="2.80.10.50">
    <property type="match status" value="1"/>
</dbReference>
<proteinExistence type="predicted"/>
<feature type="region of interest" description="Disordered" evidence="1">
    <location>
        <begin position="288"/>
        <end position="322"/>
    </location>
</feature>